<evidence type="ECO:0000313" key="8">
    <source>
        <dbReference type="EMBL" id="CAB4000570.1"/>
    </source>
</evidence>
<dbReference type="EMBL" id="CACRXK020003869">
    <property type="protein sequence ID" value="CAB4000570.1"/>
    <property type="molecule type" value="Genomic_DNA"/>
</dbReference>
<dbReference type="OrthoDB" id="17098at2759"/>
<dbReference type="GO" id="GO:0043541">
    <property type="term" value="C:UDP-N-acetylglucosamine transferase complex"/>
    <property type="evidence" value="ECO:0007669"/>
    <property type="project" value="TreeGrafter"/>
</dbReference>
<organism evidence="8 9">
    <name type="scientific">Paramuricea clavata</name>
    <name type="common">Red gorgonian</name>
    <name type="synonym">Violescent sea-whip</name>
    <dbReference type="NCBI Taxonomy" id="317549"/>
    <lineage>
        <taxon>Eukaryota</taxon>
        <taxon>Metazoa</taxon>
        <taxon>Cnidaria</taxon>
        <taxon>Anthozoa</taxon>
        <taxon>Octocorallia</taxon>
        <taxon>Malacalcyonacea</taxon>
        <taxon>Plexauridae</taxon>
        <taxon>Paramuricea</taxon>
    </lineage>
</organism>
<protein>
    <recommendedName>
        <fullName evidence="3">UDP-N-acetylglucosamine transferase subunit ALG14</fullName>
    </recommendedName>
</protein>
<gene>
    <name evidence="8" type="ORF">PACLA_8A024145</name>
</gene>
<name>A0A6S7HC64_PARCT</name>
<evidence type="ECO:0000256" key="7">
    <source>
        <dbReference type="ARBA" id="ARBA00023136"/>
    </source>
</evidence>
<accession>A0A6S7HC64</accession>
<evidence type="ECO:0000256" key="2">
    <source>
        <dbReference type="ARBA" id="ARBA00009731"/>
    </source>
</evidence>
<dbReference type="PANTHER" id="PTHR12154:SF4">
    <property type="entry name" value="UDP-N-ACETYLGLUCOSAMINE TRANSFERASE SUBUNIT ALG14 HOMOLOG"/>
    <property type="match status" value="1"/>
</dbReference>
<keyword evidence="8" id="KW-0808">Transferase</keyword>
<sequence>MLNGSYFQPPGGHTKEMLTLLTGMSSCYYPRIYIVANTDNMSAEKIKNFEKENKYEFEKIPRSREVHQSWSSTVITTFKSVLFSFPLVFRHKPQLILCNGPGTCIPICLAAFLLKVVGFQDVSVIYIESICRVETLSLSAKILYYFADQILVQWKQLQKKYPRTLYLGRLV</sequence>
<keyword evidence="4" id="KW-0812">Transmembrane</keyword>
<dbReference type="Pfam" id="PF08660">
    <property type="entry name" value="Alg14"/>
    <property type="match status" value="1"/>
</dbReference>
<dbReference type="AlphaFoldDB" id="A0A6S7HC64"/>
<evidence type="ECO:0000256" key="4">
    <source>
        <dbReference type="ARBA" id="ARBA00022692"/>
    </source>
</evidence>
<evidence type="ECO:0000256" key="6">
    <source>
        <dbReference type="ARBA" id="ARBA00022989"/>
    </source>
</evidence>
<evidence type="ECO:0000256" key="5">
    <source>
        <dbReference type="ARBA" id="ARBA00022824"/>
    </source>
</evidence>
<proteinExistence type="inferred from homology"/>
<dbReference type="Proteomes" id="UP001152795">
    <property type="component" value="Unassembled WGS sequence"/>
</dbReference>
<dbReference type="Gene3D" id="3.40.50.2000">
    <property type="entry name" value="Glycogen Phosphorylase B"/>
    <property type="match status" value="1"/>
</dbReference>
<dbReference type="NCBIfam" id="NF041549">
    <property type="entry name" value="PssD"/>
    <property type="match status" value="1"/>
</dbReference>
<keyword evidence="5" id="KW-0256">Endoplasmic reticulum</keyword>
<comment type="similarity">
    <text evidence="2">Belongs to the ALG14 family.</text>
</comment>
<evidence type="ECO:0000256" key="3">
    <source>
        <dbReference type="ARBA" id="ARBA00017467"/>
    </source>
</evidence>
<dbReference type="GO" id="GO:0006488">
    <property type="term" value="P:dolichol-linked oligosaccharide biosynthetic process"/>
    <property type="evidence" value="ECO:0007669"/>
    <property type="project" value="InterPro"/>
</dbReference>
<comment type="caution">
    <text evidence="8">The sequence shown here is derived from an EMBL/GenBank/DDBJ whole genome shotgun (WGS) entry which is preliminary data.</text>
</comment>
<reference evidence="8" key="1">
    <citation type="submission" date="2020-04" db="EMBL/GenBank/DDBJ databases">
        <authorList>
            <person name="Alioto T."/>
            <person name="Alioto T."/>
            <person name="Gomez Garrido J."/>
        </authorList>
    </citation>
    <scope>NUCLEOTIDE SEQUENCE</scope>
    <source>
        <strain evidence="8">A484AB</strain>
    </source>
</reference>
<keyword evidence="9" id="KW-1185">Reference proteome</keyword>
<evidence type="ECO:0000313" key="9">
    <source>
        <dbReference type="Proteomes" id="UP001152795"/>
    </source>
</evidence>
<evidence type="ECO:0000256" key="1">
    <source>
        <dbReference type="ARBA" id="ARBA00004389"/>
    </source>
</evidence>
<dbReference type="GO" id="GO:0004577">
    <property type="term" value="F:N-acetylglucosaminyldiphosphodolichol N-acetylglucosaminyltransferase activity"/>
    <property type="evidence" value="ECO:0007669"/>
    <property type="project" value="TreeGrafter"/>
</dbReference>
<comment type="subcellular location">
    <subcellularLocation>
        <location evidence="1">Endoplasmic reticulum membrane</location>
        <topology evidence="1">Single-pass membrane protein</topology>
    </subcellularLocation>
</comment>
<keyword evidence="6" id="KW-1133">Transmembrane helix</keyword>
<dbReference type="PANTHER" id="PTHR12154">
    <property type="entry name" value="GLYCOSYL TRANSFERASE-RELATED"/>
    <property type="match status" value="1"/>
</dbReference>
<keyword evidence="7" id="KW-0472">Membrane</keyword>
<dbReference type="InterPro" id="IPR013969">
    <property type="entry name" value="Oligosacch_biosynth_Alg14"/>
</dbReference>